<keyword evidence="4" id="KW-1185">Reference proteome</keyword>
<name>A0A2W1BTU9_HELAM</name>
<evidence type="ECO:0000313" key="3">
    <source>
        <dbReference type="EMBL" id="PZC76200.1"/>
    </source>
</evidence>
<feature type="region of interest" description="Disordered" evidence="1">
    <location>
        <begin position="41"/>
        <end position="60"/>
    </location>
</feature>
<dbReference type="AlphaFoldDB" id="A0A2W1BTU9"/>
<dbReference type="Proteomes" id="UP000249218">
    <property type="component" value="Unassembled WGS sequence"/>
</dbReference>
<protein>
    <submittedName>
        <fullName evidence="3">Uncharacterized protein</fullName>
    </submittedName>
</protein>
<feature type="chain" id="PRO_5015942457" evidence="2">
    <location>
        <begin position="25"/>
        <end position="80"/>
    </location>
</feature>
<feature type="signal peptide" evidence="2">
    <location>
        <begin position="1"/>
        <end position="24"/>
    </location>
</feature>
<gene>
    <name evidence="3" type="primary">HaOG204880</name>
    <name evidence="3" type="ORF">B5X24_HaOG204880</name>
</gene>
<accession>A0A2W1BTU9</accession>
<evidence type="ECO:0000256" key="1">
    <source>
        <dbReference type="SAM" id="MobiDB-lite"/>
    </source>
</evidence>
<proteinExistence type="predicted"/>
<evidence type="ECO:0000313" key="4">
    <source>
        <dbReference type="Proteomes" id="UP000249218"/>
    </source>
</evidence>
<reference evidence="3 4" key="1">
    <citation type="journal article" date="2017" name="BMC Biol.">
        <title>Genomic innovations, transcriptional plasticity and gene loss underlying the evolution and divergence of two highly polyphagous and invasive Helicoverpa pest species.</title>
        <authorList>
            <person name="Pearce S.L."/>
            <person name="Clarke D.F."/>
            <person name="East P.D."/>
            <person name="Elfekih S."/>
            <person name="Gordon K.H."/>
            <person name="Jermiin L.S."/>
            <person name="McGaughran A."/>
            <person name="Oakeshott J.G."/>
            <person name="Papanikolaou A."/>
            <person name="Perera O.P."/>
            <person name="Rane R.V."/>
            <person name="Richards S."/>
            <person name="Tay W.T."/>
            <person name="Walsh T.K."/>
            <person name="Anderson A."/>
            <person name="Anderson C.J."/>
            <person name="Asgari S."/>
            <person name="Board P.G."/>
            <person name="Bretschneider A."/>
            <person name="Campbell P.M."/>
            <person name="Chertemps T."/>
            <person name="Christeller J.T."/>
            <person name="Coppin C.W."/>
            <person name="Downes S.J."/>
            <person name="Duan G."/>
            <person name="Farnsworth C.A."/>
            <person name="Good R.T."/>
            <person name="Han L.B."/>
            <person name="Han Y.C."/>
            <person name="Hatje K."/>
            <person name="Horne I."/>
            <person name="Huang Y.P."/>
            <person name="Hughes D.S."/>
            <person name="Jacquin-Joly E."/>
            <person name="James W."/>
            <person name="Jhangiani S."/>
            <person name="Kollmar M."/>
            <person name="Kuwar S.S."/>
            <person name="Li S."/>
            <person name="Liu N.Y."/>
            <person name="Maibeche M.T."/>
            <person name="Miller J.R."/>
            <person name="Montagne N."/>
            <person name="Perry T."/>
            <person name="Qu J."/>
            <person name="Song S.V."/>
            <person name="Sutton G.G."/>
            <person name="Vogel H."/>
            <person name="Walenz B.P."/>
            <person name="Xu W."/>
            <person name="Zhang H.J."/>
            <person name="Zou Z."/>
            <person name="Batterham P."/>
            <person name="Edwards O.R."/>
            <person name="Feyereisen R."/>
            <person name="Gibbs R.A."/>
            <person name="Heckel D.G."/>
            <person name="McGrath A."/>
            <person name="Robin C."/>
            <person name="Scherer S.E."/>
            <person name="Worley K.C."/>
            <person name="Wu Y.D."/>
        </authorList>
    </citation>
    <scope>NUCLEOTIDE SEQUENCE [LARGE SCALE GENOMIC DNA]</scope>
    <source>
        <strain evidence="3">Harm_GR_Male_#8</strain>
        <tissue evidence="3">Whole organism</tissue>
    </source>
</reference>
<evidence type="ECO:0000256" key="2">
    <source>
        <dbReference type="SAM" id="SignalP"/>
    </source>
</evidence>
<keyword evidence="2" id="KW-0732">Signal</keyword>
<feature type="compositionally biased region" description="Low complexity" evidence="1">
    <location>
        <begin position="48"/>
        <end position="58"/>
    </location>
</feature>
<organism evidence="3 4">
    <name type="scientific">Helicoverpa armigera</name>
    <name type="common">Cotton bollworm</name>
    <name type="synonym">Heliothis armigera</name>
    <dbReference type="NCBI Taxonomy" id="29058"/>
    <lineage>
        <taxon>Eukaryota</taxon>
        <taxon>Metazoa</taxon>
        <taxon>Ecdysozoa</taxon>
        <taxon>Arthropoda</taxon>
        <taxon>Hexapoda</taxon>
        <taxon>Insecta</taxon>
        <taxon>Pterygota</taxon>
        <taxon>Neoptera</taxon>
        <taxon>Endopterygota</taxon>
        <taxon>Lepidoptera</taxon>
        <taxon>Glossata</taxon>
        <taxon>Ditrysia</taxon>
        <taxon>Noctuoidea</taxon>
        <taxon>Noctuidae</taxon>
        <taxon>Heliothinae</taxon>
        <taxon>Helicoverpa</taxon>
    </lineage>
</organism>
<sequence>MTLRRRLSMLLALALLLALAGARAQLELGVLSQLYYPAAAPRTHSTQPPRAAPSAAPSLILRSHQELRTPHISHSRSAQK</sequence>
<dbReference type="EMBL" id="KZ149965">
    <property type="protein sequence ID" value="PZC76200.1"/>
    <property type="molecule type" value="Genomic_DNA"/>
</dbReference>